<evidence type="ECO:0008006" key="3">
    <source>
        <dbReference type="Google" id="ProtNLM"/>
    </source>
</evidence>
<comment type="caution">
    <text evidence="1">The sequence shown here is derived from an EMBL/GenBank/DDBJ whole genome shotgun (WGS) entry which is preliminary data.</text>
</comment>
<protein>
    <recommendedName>
        <fullName evidence="3">Sulfotransferase family protein</fullName>
    </recommendedName>
</protein>
<evidence type="ECO:0000313" key="1">
    <source>
        <dbReference type="EMBL" id="MDU9006526.1"/>
    </source>
</evidence>
<dbReference type="SUPFAM" id="SSF52540">
    <property type="entry name" value="P-loop containing nucleoside triphosphate hydrolases"/>
    <property type="match status" value="1"/>
</dbReference>
<evidence type="ECO:0000313" key="2">
    <source>
        <dbReference type="Proteomes" id="UP001255416"/>
    </source>
</evidence>
<gene>
    <name evidence="1" type="ORF">QO231_22070</name>
</gene>
<dbReference type="InterPro" id="IPR027417">
    <property type="entry name" value="P-loop_NTPase"/>
</dbReference>
<accession>A0ABU3VK53</accession>
<keyword evidence="2" id="KW-1185">Reference proteome</keyword>
<proteinExistence type="predicted"/>
<dbReference type="Gene3D" id="3.40.50.300">
    <property type="entry name" value="P-loop containing nucleotide triphosphate hydrolases"/>
    <property type="match status" value="1"/>
</dbReference>
<organism evidence="1 2">
    <name type="scientific">Sedimentitalea todarodis</name>
    <dbReference type="NCBI Taxonomy" id="1631240"/>
    <lineage>
        <taxon>Bacteria</taxon>
        <taxon>Pseudomonadati</taxon>
        <taxon>Pseudomonadota</taxon>
        <taxon>Alphaproteobacteria</taxon>
        <taxon>Rhodobacterales</taxon>
        <taxon>Paracoccaceae</taxon>
        <taxon>Sedimentitalea</taxon>
    </lineage>
</organism>
<dbReference type="EMBL" id="JASMWN010000025">
    <property type="protein sequence ID" value="MDU9006526.1"/>
    <property type="molecule type" value="Genomic_DNA"/>
</dbReference>
<dbReference type="Proteomes" id="UP001255416">
    <property type="component" value="Unassembled WGS sequence"/>
</dbReference>
<name>A0ABU3VK53_9RHOB</name>
<sequence>MSATQGSGKTIVLHIGLHKTGTSSIQATLKHNQALLRERGVLYPGFLPANHSQFFINAFSDRAEHYHANRRQGLDAAAIAGRAAEQMDRLGRALTRFGGATILLSGEDASTLQAPEVAQVRSRLDALAEAVGVSLGYRVLLYTRNPAAFVSSAMQENVKGNGMRLDDSRELHIRNASGRYRRIHDAWVSAFGDDAVRFRCFETACDAPGGLIGDFLHSLGIPPDGIKPRLTNEGISDEVTEFLSSLYLPGSGAGHGRLQDCAMRIALTPEDREALFALRGSKGGLLSLADQIRTWDVVADDMHFLQAQFGITYARPEAGRLAAGEKFAAAFLHDLAQALPRLSVPAREALLHYLLTRPVEPPQHANTEAAAE</sequence>
<reference evidence="2" key="1">
    <citation type="submission" date="2023-05" db="EMBL/GenBank/DDBJ databases">
        <title>Sedimentitalea sp. nov. JM2-8.</title>
        <authorList>
            <person name="Huang J."/>
        </authorList>
    </citation>
    <scope>NUCLEOTIDE SEQUENCE [LARGE SCALE GENOMIC DNA]</scope>
    <source>
        <strain evidence="2">KHS03</strain>
    </source>
</reference>
<dbReference type="RefSeq" id="WP_316781660.1">
    <property type="nucleotide sequence ID" value="NZ_JASMWN010000025.1"/>
</dbReference>